<protein>
    <recommendedName>
        <fullName evidence="4">SH3 domain-containing protein</fullName>
    </recommendedName>
</protein>
<feature type="region of interest" description="Disordered" evidence="3">
    <location>
        <begin position="1"/>
        <end position="250"/>
    </location>
</feature>
<feature type="domain" description="SH3" evidence="4">
    <location>
        <begin position="406"/>
        <end position="480"/>
    </location>
</feature>
<dbReference type="PROSITE" id="PS50002">
    <property type="entry name" value="SH3"/>
    <property type="match status" value="1"/>
</dbReference>
<feature type="compositionally biased region" description="Low complexity" evidence="3">
    <location>
        <begin position="130"/>
        <end position="159"/>
    </location>
</feature>
<dbReference type="SMART" id="SM00326">
    <property type="entry name" value="SH3"/>
    <property type="match status" value="1"/>
</dbReference>
<sequence length="498" mass="51695">MNSLSNTNLSSEGSVPPSPFFMSPTTPTPGSLQRPPSTPPTTATLEPPRSPMPYQSTSSTATPTRATTALPDQNDPQPPELSKITIPDTLQGSASDVPPSPAFSSTSSRRVSSSISPDLMSNRPAPPSPAMSRRVSGAPSTASTRSRTSRPPSAAVSRANSLRKSTASMSARGSPVINPHRVSIGSQLSQSFAPLPSPQNLTFSLTGPQPSTSSSVSASSPSSSTAPSNMGLAASSAGSGAATSTPATPATAVAIAQKHASAVVLVKIRDFGFPATDERHTGLGPDVPKPNRVGRMNRRLGGRTLSTSSIESSDGDGDGEEEEDDGWDSLGGGSGWDGFRMGLGRLSWNSGAGGSGMDAAAALDAASGEGAFPSRMDLDRNFLDGEGEEEEEGEEYYDAGEEEETLYPGLYRAVYAFEPEGTAEMRLVEDQIVRVVGRGGGVGWAVVVDERETEEAANANGFSAPKHALVPESYLEPYKLDWELEEQSTADDARSSGA</sequence>
<dbReference type="InterPro" id="IPR001452">
    <property type="entry name" value="SH3_domain"/>
</dbReference>
<dbReference type="EMBL" id="CACVBS010000069">
    <property type="protein sequence ID" value="CAA7268686.1"/>
    <property type="molecule type" value="Genomic_DNA"/>
</dbReference>
<name>A0A8S0WY72_CYCAE</name>
<feature type="compositionally biased region" description="Low complexity" evidence="3">
    <location>
        <begin position="102"/>
        <end position="123"/>
    </location>
</feature>
<evidence type="ECO:0000313" key="5">
    <source>
        <dbReference type="EMBL" id="CAA7268686.1"/>
    </source>
</evidence>
<dbReference type="InterPro" id="IPR036028">
    <property type="entry name" value="SH3-like_dom_sf"/>
</dbReference>
<evidence type="ECO:0000256" key="1">
    <source>
        <dbReference type="ARBA" id="ARBA00022443"/>
    </source>
</evidence>
<proteinExistence type="predicted"/>
<evidence type="ECO:0000313" key="6">
    <source>
        <dbReference type="Proteomes" id="UP000467700"/>
    </source>
</evidence>
<feature type="compositionally biased region" description="Polar residues" evidence="3">
    <location>
        <begin position="160"/>
        <end position="171"/>
    </location>
</feature>
<keyword evidence="6" id="KW-1185">Reference proteome</keyword>
<evidence type="ECO:0000256" key="2">
    <source>
        <dbReference type="PROSITE-ProRule" id="PRU00192"/>
    </source>
</evidence>
<dbReference type="AlphaFoldDB" id="A0A8S0WY72"/>
<evidence type="ECO:0000259" key="4">
    <source>
        <dbReference type="PROSITE" id="PS50002"/>
    </source>
</evidence>
<dbReference type="Proteomes" id="UP000467700">
    <property type="component" value="Unassembled WGS sequence"/>
</dbReference>
<dbReference type="SUPFAM" id="SSF50044">
    <property type="entry name" value="SH3-domain"/>
    <property type="match status" value="1"/>
</dbReference>
<evidence type="ECO:0000256" key="3">
    <source>
        <dbReference type="SAM" id="MobiDB-lite"/>
    </source>
</evidence>
<organism evidence="5 6">
    <name type="scientific">Cyclocybe aegerita</name>
    <name type="common">Black poplar mushroom</name>
    <name type="synonym">Agrocybe aegerita</name>
    <dbReference type="NCBI Taxonomy" id="1973307"/>
    <lineage>
        <taxon>Eukaryota</taxon>
        <taxon>Fungi</taxon>
        <taxon>Dikarya</taxon>
        <taxon>Basidiomycota</taxon>
        <taxon>Agaricomycotina</taxon>
        <taxon>Agaricomycetes</taxon>
        <taxon>Agaricomycetidae</taxon>
        <taxon>Agaricales</taxon>
        <taxon>Agaricineae</taxon>
        <taxon>Bolbitiaceae</taxon>
        <taxon>Cyclocybe</taxon>
    </lineage>
</organism>
<comment type="caution">
    <text evidence="5">The sequence shown here is derived from an EMBL/GenBank/DDBJ whole genome shotgun (WGS) entry which is preliminary data.</text>
</comment>
<feature type="compositionally biased region" description="Polar residues" evidence="3">
    <location>
        <begin position="30"/>
        <end position="44"/>
    </location>
</feature>
<feature type="compositionally biased region" description="Acidic residues" evidence="3">
    <location>
        <begin position="313"/>
        <end position="327"/>
    </location>
</feature>
<feature type="compositionally biased region" description="Low complexity" evidence="3">
    <location>
        <begin position="20"/>
        <end position="29"/>
    </location>
</feature>
<dbReference type="Gene3D" id="2.30.30.40">
    <property type="entry name" value="SH3 Domains"/>
    <property type="match status" value="1"/>
</dbReference>
<dbReference type="OrthoDB" id="19092at2759"/>
<feature type="compositionally biased region" description="Polar residues" evidence="3">
    <location>
        <begin position="184"/>
        <end position="209"/>
    </location>
</feature>
<keyword evidence="1 2" id="KW-0728">SH3 domain</keyword>
<feature type="compositionally biased region" description="Low complexity" evidence="3">
    <location>
        <begin position="210"/>
        <end position="250"/>
    </location>
</feature>
<reference evidence="5 6" key="1">
    <citation type="submission" date="2020-01" db="EMBL/GenBank/DDBJ databases">
        <authorList>
            <person name="Gupta K D."/>
        </authorList>
    </citation>
    <scope>NUCLEOTIDE SEQUENCE [LARGE SCALE GENOMIC DNA]</scope>
</reference>
<feature type="compositionally biased region" description="Polar residues" evidence="3">
    <location>
        <begin position="1"/>
        <end position="13"/>
    </location>
</feature>
<gene>
    <name evidence="5" type="ORF">AAE3_LOCUS10986</name>
</gene>
<feature type="region of interest" description="Disordered" evidence="3">
    <location>
        <begin position="274"/>
        <end position="333"/>
    </location>
</feature>
<accession>A0A8S0WY72</accession>
<feature type="compositionally biased region" description="Low complexity" evidence="3">
    <location>
        <begin position="56"/>
        <end position="69"/>
    </location>
</feature>